<evidence type="ECO:0000256" key="2">
    <source>
        <dbReference type="SAM" id="SignalP"/>
    </source>
</evidence>
<evidence type="ECO:0000313" key="4">
    <source>
        <dbReference type="Proteomes" id="UP000008808"/>
    </source>
</evidence>
<name>Q2NDN2_ERYLH</name>
<dbReference type="Proteomes" id="UP000008808">
    <property type="component" value="Chromosome"/>
</dbReference>
<dbReference type="AlphaFoldDB" id="Q2NDN2"/>
<feature type="region of interest" description="Disordered" evidence="1">
    <location>
        <begin position="124"/>
        <end position="143"/>
    </location>
</feature>
<gene>
    <name evidence="3" type="ordered locus">ELI_00585</name>
</gene>
<sequence length="143" mass="15353">MAYSMIGAIALLLLQSAAIDAGPDGTETLAEDNDALLAGSESYDDGYVEDGYDDVDLASLKRIFVRDSQEATEVEVEHPLQPICMRKMLPGSRVKARTMCQDKTSWIAYRTSLDAMTDAWGTSGIALEPGGDPTPGKSFGMGR</sequence>
<dbReference type="EMBL" id="CP000157">
    <property type="protein sequence ID" value="ABC62209.1"/>
    <property type="molecule type" value="Genomic_DNA"/>
</dbReference>
<feature type="signal peptide" evidence="2">
    <location>
        <begin position="1"/>
        <end position="21"/>
    </location>
</feature>
<evidence type="ECO:0000313" key="3">
    <source>
        <dbReference type="EMBL" id="ABC62209.1"/>
    </source>
</evidence>
<dbReference type="KEGG" id="eli:ELI_00585"/>
<keyword evidence="2" id="KW-0732">Signal</keyword>
<proteinExistence type="predicted"/>
<keyword evidence="4" id="KW-1185">Reference proteome</keyword>
<dbReference type="HOGENOM" id="CLU_1803189_0_0_5"/>
<reference evidence="4" key="1">
    <citation type="journal article" date="2009" name="J. Bacteriol.">
        <title>Complete genome sequence of Erythrobacter litoralis HTCC2594.</title>
        <authorList>
            <person name="Oh H.M."/>
            <person name="Giovannoni S.J."/>
            <person name="Ferriera S."/>
            <person name="Johnson J."/>
            <person name="Cho J.C."/>
        </authorList>
    </citation>
    <scope>NUCLEOTIDE SEQUENCE [LARGE SCALE GENOMIC DNA]</scope>
    <source>
        <strain evidence="4">HTCC2594</strain>
    </source>
</reference>
<organism evidence="3 4">
    <name type="scientific">Erythrobacter litoralis (strain HTCC2594)</name>
    <dbReference type="NCBI Taxonomy" id="314225"/>
    <lineage>
        <taxon>Bacteria</taxon>
        <taxon>Pseudomonadati</taxon>
        <taxon>Pseudomonadota</taxon>
        <taxon>Alphaproteobacteria</taxon>
        <taxon>Sphingomonadales</taxon>
        <taxon>Erythrobacteraceae</taxon>
        <taxon>Erythrobacter/Porphyrobacter group</taxon>
        <taxon>Erythrobacter</taxon>
    </lineage>
</organism>
<dbReference type="STRING" id="314225.ELI_00585"/>
<protein>
    <submittedName>
        <fullName evidence="3">Uncharacterized protein</fullName>
    </submittedName>
</protein>
<accession>Q2NDN2</accession>
<feature type="chain" id="PRO_5004213144" evidence="2">
    <location>
        <begin position="22"/>
        <end position="143"/>
    </location>
</feature>
<evidence type="ECO:0000256" key="1">
    <source>
        <dbReference type="SAM" id="MobiDB-lite"/>
    </source>
</evidence>